<dbReference type="EMBL" id="JABSTV010001246">
    <property type="protein sequence ID" value="KAH7976800.1"/>
    <property type="molecule type" value="Genomic_DNA"/>
</dbReference>
<keyword evidence="1" id="KW-0732">Signal</keyword>
<evidence type="ECO:0000256" key="1">
    <source>
        <dbReference type="SAM" id="SignalP"/>
    </source>
</evidence>
<dbReference type="Proteomes" id="UP000821837">
    <property type="component" value="Chromosome 10"/>
</dbReference>
<accession>A0A9D4QFF0</accession>
<dbReference type="GO" id="GO:0016020">
    <property type="term" value="C:membrane"/>
    <property type="evidence" value="ECO:0007669"/>
    <property type="project" value="TreeGrafter"/>
</dbReference>
<evidence type="ECO:0000313" key="3">
    <source>
        <dbReference type="Proteomes" id="UP000821837"/>
    </source>
</evidence>
<feature type="signal peptide" evidence="1">
    <location>
        <begin position="1"/>
        <end position="20"/>
    </location>
</feature>
<dbReference type="PANTHER" id="PTHR48021">
    <property type="match status" value="1"/>
</dbReference>
<gene>
    <name evidence="2" type="ORF">HPB52_019810</name>
</gene>
<feature type="chain" id="PRO_5038410950" evidence="1">
    <location>
        <begin position="21"/>
        <end position="158"/>
    </location>
</feature>
<evidence type="ECO:0000313" key="2">
    <source>
        <dbReference type="EMBL" id="KAH7976800.1"/>
    </source>
</evidence>
<dbReference type="InterPro" id="IPR036259">
    <property type="entry name" value="MFS_trans_sf"/>
</dbReference>
<sequence length="158" mass="16793">MIGCSLGFLFSWLWLHSAESTVSLYSAHFTVGLSVGVASISASAYIVEIAAPGNRGILALNRIGISSVHVDREAGYIEEAFTCLPPTAVNVLLVHHLMFVQQFSGIGGAPPYIARLAQAAGVALSQPAFTVLLSSLQVRARKLPAPSPRRKREIHADA</sequence>
<dbReference type="PANTHER" id="PTHR48021:SF1">
    <property type="entry name" value="GH07001P-RELATED"/>
    <property type="match status" value="1"/>
</dbReference>
<dbReference type="AlphaFoldDB" id="A0A9D4QFF0"/>
<proteinExistence type="predicted"/>
<reference evidence="2" key="2">
    <citation type="submission" date="2021-09" db="EMBL/GenBank/DDBJ databases">
        <authorList>
            <person name="Jia N."/>
            <person name="Wang J."/>
            <person name="Shi W."/>
            <person name="Du L."/>
            <person name="Sun Y."/>
            <person name="Zhan W."/>
            <person name="Jiang J."/>
            <person name="Wang Q."/>
            <person name="Zhang B."/>
            <person name="Ji P."/>
            <person name="Sakyi L.B."/>
            <person name="Cui X."/>
            <person name="Yuan T."/>
            <person name="Jiang B."/>
            <person name="Yang W."/>
            <person name="Lam T.T.-Y."/>
            <person name="Chang Q."/>
            <person name="Ding S."/>
            <person name="Wang X."/>
            <person name="Zhu J."/>
            <person name="Ruan X."/>
            <person name="Zhao L."/>
            <person name="Wei J."/>
            <person name="Que T."/>
            <person name="Du C."/>
            <person name="Cheng J."/>
            <person name="Dai P."/>
            <person name="Han X."/>
            <person name="Huang E."/>
            <person name="Gao Y."/>
            <person name="Liu J."/>
            <person name="Shao H."/>
            <person name="Ye R."/>
            <person name="Li L."/>
            <person name="Wei W."/>
            <person name="Wang X."/>
            <person name="Wang C."/>
            <person name="Huo Q."/>
            <person name="Li W."/>
            <person name="Guo W."/>
            <person name="Chen H."/>
            <person name="Chen S."/>
            <person name="Zhou L."/>
            <person name="Zhou L."/>
            <person name="Ni X."/>
            <person name="Tian J."/>
            <person name="Zhou Y."/>
            <person name="Sheng Y."/>
            <person name="Liu T."/>
            <person name="Pan Y."/>
            <person name="Xia L."/>
            <person name="Li J."/>
            <person name="Zhao F."/>
            <person name="Cao W."/>
        </authorList>
    </citation>
    <scope>NUCLEOTIDE SEQUENCE</scope>
    <source>
        <strain evidence="2">Rsan-2018</strain>
        <tissue evidence="2">Larvae</tissue>
    </source>
</reference>
<dbReference type="GO" id="GO:0022857">
    <property type="term" value="F:transmembrane transporter activity"/>
    <property type="evidence" value="ECO:0007669"/>
    <property type="project" value="TreeGrafter"/>
</dbReference>
<name>A0A9D4QFF0_RHISA</name>
<comment type="caution">
    <text evidence="2">The sequence shown here is derived from an EMBL/GenBank/DDBJ whole genome shotgun (WGS) entry which is preliminary data.</text>
</comment>
<keyword evidence="3" id="KW-1185">Reference proteome</keyword>
<protein>
    <submittedName>
        <fullName evidence="2">Uncharacterized protein</fullName>
    </submittedName>
</protein>
<dbReference type="Gene3D" id="1.20.1250.20">
    <property type="entry name" value="MFS general substrate transporter like domains"/>
    <property type="match status" value="1"/>
</dbReference>
<dbReference type="VEuPathDB" id="VectorBase:RSAN_035972"/>
<dbReference type="InterPro" id="IPR050549">
    <property type="entry name" value="MFS_Trehalose_Transporter"/>
</dbReference>
<organism evidence="2 3">
    <name type="scientific">Rhipicephalus sanguineus</name>
    <name type="common">Brown dog tick</name>
    <name type="synonym">Ixodes sanguineus</name>
    <dbReference type="NCBI Taxonomy" id="34632"/>
    <lineage>
        <taxon>Eukaryota</taxon>
        <taxon>Metazoa</taxon>
        <taxon>Ecdysozoa</taxon>
        <taxon>Arthropoda</taxon>
        <taxon>Chelicerata</taxon>
        <taxon>Arachnida</taxon>
        <taxon>Acari</taxon>
        <taxon>Parasitiformes</taxon>
        <taxon>Ixodida</taxon>
        <taxon>Ixodoidea</taxon>
        <taxon>Ixodidae</taxon>
        <taxon>Rhipicephalinae</taxon>
        <taxon>Rhipicephalus</taxon>
        <taxon>Rhipicephalus</taxon>
    </lineage>
</organism>
<reference evidence="2" key="1">
    <citation type="journal article" date="2020" name="Cell">
        <title>Large-Scale Comparative Analyses of Tick Genomes Elucidate Their Genetic Diversity and Vector Capacities.</title>
        <authorList>
            <consortium name="Tick Genome and Microbiome Consortium (TIGMIC)"/>
            <person name="Jia N."/>
            <person name="Wang J."/>
            <person name="Shi W."/>
            <person name="Du L."/>
            <person name="Sun Y."/>
            <person name="Zhan W."/>
            <person name="Jiang J.F."/>
            <person name="Wang Q."/>
            <person name="Zhang B."/>
            <person name="Ji P."/>
            <person name="Bell-Sakyi L."/>
            <person name="Cui X.M."/>
            <person name="Yuan T.T."/>
            <person name="Jiang B.G."/>
            <person name="Yang W.F."/>
            <person name="Lam T.T."/>
            <person name="Chang Q.C."/>
            <person name="Ding S.J."/>
            <person name="Wang X.J."/>
            <person name="Zhu J.G."/>
            <person name="Ruan X.D."/>
            <person name="Zhao L."/>
            <person name="Wei J.T."/>
            <person name="Ye R.Z."/>
            <person name="Que T.C."/>
            <person name="Du C.H."/>
            <person name="Zhou Y.H."/>
            <person name="Cheng J.X."/>
            <person name="Dai P.F."/>
            <person name="Guo W.B."/>
            <person name="Han X.H."/>
            <person name="Huang E.J."/>
            <person name="Li L.F."/>
            <person name="Wei W."/>
            <person name="Gao Y.C."/>
            <person name="Liu J.Z."/>
            <person name="Shao H.Z."/>
            <person name="Wang X."/>
            <person name="Wang C.C."/>
            <person name="Yang T.C."/>
            <person name="Huo Q.B."/>
            <person name="Li W."/>
            <person name="Chen H.Y."/>
            <person name="Chen S.E."/>
            <person name="Zhou L.G."/>
            <person name="Ni X.B."/>
            <person name="Tian J.H."/>
            <person name="Sheng Y."/>
            <person name="Liu T."/>
            <person name="Pan Y.S."/>
            <person name="Xia L.Y."/>
            <person name="Li J."/>
            <person name="Zhao F."/>
            <person name="Cao W.C."/>
        </authorList>
    </citation>
    <scope>NUCLEOTIDE SEQUENCE</scope>
    <source>
        <strain evidence="2">Rsan-2018</strain>
    </source>
</reference>